<name>A0A975BWK8_9BACT</name>
<keyword evidence="2" id="KW-1185">Reference proteome</keyword>
<evidence type="ECO:0000313" key="1">
    <source>
        <dbReference type="EMBL" id="QTA92628.1"/>
    </source>
</evidence>
<evidence type="ECO:0000313" key="2">
    <source>
        <dbReference type="Proteomes" id="UP000663722"/>
    </source>
</evidence>
<protein>
    <submittedName>
        <fullName evidence="1">Uncharacterized protein</fullName>
    </submittedName>
</protein>
<dbReference type="AlphaFoldDB" id="A0A975BWK8"/>
<gene>
    <name evidence="1" type="ORF">dnm_087150</name>
</gene>
<sequence length="52" mass="5490">MVTAASLPWKKSDYNRFRGGAIRPCKVGIFVAAGLHAPCQARGGGIFATDLL</sequence>
<accession>A0A975BWK8</accession>
<organism evidence="1 2">
    <name type="scientific">Desulfonema magnum</name>
    <dbReference type="NCBI Taxonomy" id="45655"/>
    <lineage>
        <taxon>Bacteria</taxon>
        <taxon>Pseudomonadati</taxon>
        <taxon>Thermodesulfobacteriota</taxon>
        <taxon>Desulfobacteria</taxon>
        <taxon>Desulfobacterales</taxon>
        <taxon>Desulfococcaceae</taxon>
        <taxon>Desulfonema</taxon>
    </lineage>
</organism>
<dbReference type="Proteomes" id="UP000663722">
    <property type="component" value="Chromosome"/>
</dbReference>
<dbReference type="KEGG" id="dmm:dnm_087150"/>
<reference evidence="1" key="1">
    <citation type="journal article" date="2021" name="Microb. Physiol.">
        <title>Proteogenomic Insights into the Physiology of Marine, Sulfate-Reducing, Filamentous Desulfonema limicola and Desulfonema magnum.</title>
        <authorList>
            <person name="Schnaars V."/>
            <person name="Wohlbrand L."/>
            <person name="Scheve S."/>
            <person name="Hinrichs C."/>
            <person name="Reinhardt R."/>
            <person name="Rabus R."/>
        </authorList>
    </citation>
    <scope>NUCLEOTIDE SEQUENCE</scope>
    <source>
        <strain evidence="1">4be13</strain>
    </source>
</reference>
<proteinExistence type="predicted"/>
<dbReference type="EMBL" id="CP061800">
    <property type="protein sequence ID" value="QTA92628.1"/>
    <property type="molecule type" value="Genomic_DNA"/>
</dbReference>